<dbReference type="AlphaFoldDB" id="A0A3Q9UJW1"/>
<dbReference type="KEGG" id="aji:C0Z10_09080"/>
<dbReference type="Pfam" id="PF04294">
    <property type="entry name" value="VanW"/>
    <property type="match status" value="1"/>
</dbReference>
<protein>
    <recommendedName>
        <fullName evidence="1">YoaR-like putative peptidoglycan binding domain-containing protein</fullName>
    </recommendedName>
</protein>
<dbReference type="Pfam" id="PF12229">
    <property type="entry name" value="PG_binding_4"/>
    <property type="match status" value="1"/>
</dbReference>
<reference evidence="3" key="1">
    <citation type="submission" date="2017-12" db="EMBL/GenBank/DDBJ databases">
        <title>Whole genome sequencing of Acidipropionibacterium jensenii strains JS279 and JS280.</title>
        <authorList>
            <person name="Deptula P."/>
            <person name="Laine P."/>
            <person name="Smolander O.-P."/>
            <person name="Paulin L."/>
            <person name="Auvinen P."/>
            <person name="Varmanen P."/>
        </authorList>
    </citation>
    <scope>NUCLEOTIDE SEQUENCE [LARGE SCALE GENOMIC DNA]</scope>
    <source>
        <strain evidence="3">JS280</strain>
    </source>
</reference>
<dbReference type="Proteomes" id="UP000285875">
    <property type="component" value="Chromosome"/>
</dbReference>
<dbReference type="GeneID" id="82883640"/>
<dbReference type="InterPro" id="IPR007391">
    <property type="entry name" value="Vancomycin_resist_VanW"/>
</dbReference>
<evidence type="ECO:0000313" key="3">
    <source>
        <dbReference type="Proteomes" id="UP000285875"/>
    </source>
</evidence>
<sequence length="577" mass="61367">MSDSTDETIRHPSRRGRRMVGIGLGGLAVVLAGGYLVGHLMTTDTLPARTEISGVAVGGLSSDQALQKARTALAPTLSREVPIADGRTVVAVRPASAGLSVDWPATMAQVDPGNSWNPRVIWNTLHGGGRVPLVTAVDRTALDAAVTAASSRFAVSPRDAGVTLKGTRILTTGAVTGRTLDTAATAQTIADGWPTDGSEPMAATVIRKDPAITDKAVQQAVSTTLRPTVSGPVTVTTDKGDVAVSAEQIAAATSVRTAGGTVKVTTDMASLYRSTQAGRDRLGLTQGTDARILISGGKPTIRPSVDGRGISLAEFTKAVQPALVRTGAQRTGTAQITAVPARFSTEDARKAGVNRVIGEFTTQFPYAPYRNTNLTIAANTINNTYLAPGQTFSMDKVLGPRTADKGYVEGWVISGSVMKRESAGGISQSATTTFNAAFFAGMTDVEHHPHSLYFSRYPAGREATLYYGKLDLKFRNDTRYGVLVQAFTRKAPVDGSGSITVRIWSTPTWQRITSSELARSNYAYGRTVTSTDADCHPQSPSPGFDVNYSRLFWRDGAVARKENFFWRYDPTDEVICQ</sequence>
<evidence type="ECO:0000259" key="1">
    <source>
        <dbReference type="Pfam" id="PF12229"/>
    </source>
</evidence>
<organism evidence="2 3">
    <name type="scientific">Acidipropionibacterium jensenii</name>
    <dbReference type="NCBI Taxonomy" id="1749"/>
    <lineage>
        <taxon>Bacteria</taxon>
        <taxon>Bacillati</taxon>
        <taxon>Actinomycetota</taxon>
        <taxon>Actinomycetes</taxon>
        <taxon>Propionibacteriales</taxon>
        <taxon>Propionibacteriaceae</taxon>
        <taxon>Acidipropionibacterium</taxon>
    </lineage>
</organism>
<accession>A0A3Q9UJW1</accession>
<dbReference type="PANTHER" id="PTHR35788">
    <property type="entry name" value="EXPORTED PROTEIN-RELATED"/>
    <property type="match status" value="1"/>
</dbReference>
<dbReference type="EMBL" id="CP025570">
    <property type="protein sequence ID" value="AZZ39880.1"/>
    <property type="molecule type" value="Genomic_DNA"/>
</dbReference>
<dbReference type="RefSeq" id="WP_097799159.1">
    <property type="nucleotide sequence ID" value="NZ_CP025570.1"/>
</dbReference>
<dbReference type="PANTHER" id="PTHR35788:SF1">
    <property type="entry name" value="EXPORTED PROTEIN"/>
    <property type="match status" value="1"/>
</dbReference>
<name>A0A3Q9UJW1_9ACTN</name>
<dbReference type="InterPro" id="IPR022029">
    <property type="entry name" value="YoaR-like_PG-bd"/>
</dbReference>
<dbReference type="InterPro" id="IPR052913">
    <property type="entry name" value="Glycopeptide_resist_protein"/>
</dbReference>
<feature type="domain" description="YoaR-like putative peptidoglycan binding" evidence="1">
    <location>
        <begin position="126"/>
        <end position="193"/>
    </location>
</feature>
<evidence type="ECO:0000313" key="2">
    <source>
        <dbReference type="EMBL" id="AZZ39880.1"/>
    </source>
</evidence>
<proteinExistence type="predicted"/>
<gene>
    <name evidence="2" type="ORF">C0Z10_09080</name>
</gene>